<proteinExistence type="predicted"/>
<comment type="caution">
    <text evidence="1">The sequence shown here is derived from an EMBL/GenBank/DDBJ whole genome shotgun (WGS) entry which is preliminary data.</text>
</comment>
<protein>
    <submittedName>
        <fullName evidence="1">Uncharacterized protein</fullName>
    </submittedName>
</protein>
<gene>
    <name evidence="1" type="ORF">QTG54_013800</name>
</gene>
<accession>A0AAD8XY60</accession>
<evidence type="ECO:0000313" key="1">
    <source>
        <dbReference type="EMBL" id="KAK1735637.1"/>
    </source>
</evidence>
<name>A0AAD8XY60_9STRA</name>
<dbReference type="Proteomes" id="UP001224775">
    <property type="component" value="Unassembled WGS sequence"/>
</dbReference>
<organism evidence="1 2">
    <name type="scientific">Skeletonema marinoi</name>
    <dbReference type="NCBI Taxonomy" id="267567"/>
    <lineage>
        <taxon>Eukaryota</taxon>
        <taxon>Sar</taxon>
        <taxon>Stramenopiles</taxon>
        <taxon>Ochrophyta</taxon>
        <taxon>Bacillariophyta</taxon>
        <taxon>Coscinodiscophyceae</taxon>
        <taxon>Thalassiosirophycidae</taxon>
        <taxon>Thalassiosirales</taxon>
        <taxon>Skeletonemataceae</taxon>
        <taxon>Skeletonema</taxon>
        <taxon>Skeletonema marinoi-dohrnii complex</taxon>
    </lineage>
</organism>
<evidence type="ECO:0000313" key="2">
    <source>
        <dbReference type="Proteomes" id="UP001224775"/>
    </source>
</evidence>
<sequence>MVISQKNADEVNAKMARVAPELKSPYAKYPLSAQTGRSMWVNPDGGRTAKGEPCFIAGQGKDQSMKEHYVYGAGSLGYGYYHLLTRDSHKILYVRLQSTTPFACCSCFNKEATRAIDEHDDVTRICYNRSVATIPDDIQAAKDAEAKARGTAKAVYNFTQNEQLVVNAIQTGVFIAHG</sequence>
<keyword evidence="2" id="KW-1185">Reference proteome</keyword>
<dbReference type="AlphaFoldDB" id="A0AAD8XY60"/>
<reference evidence="1" key="1">
    <citation type="submission" date="2023-06" db="EMBL/GenBank/DDBJ databases">
        <title>Survivors Of The Sea: Transcriptome response of Skeletonema marinoi to long-term dormancy.</title>
        <authorList>
            <person name="Pinder M.I.M."/>
            <person name="Kourtchenko O."/>
            <person name="Robertson E.K."/>
            <person name="Larsson T."/>
            <person name="Maumus F."/>
            <person name="Osuna-Cruz C.M."/>
            <person name="Vancaester E."/>
            <person name="Stenow R."/>
            <person name="Vandepoele K."/>
            <person name="Ploug H."/>
            <person name="Bruchert V."/>
            <person name="Godhe A."/>
            <person name="Topel M."/>
        </authorList>
    </citation>
    <scope>NUCLEOTIDE SEQUENCE</scope>
    <source>
        <strain evidence="1">R05AC</strain>
    </source>
</reference>
<dbReference type="EMBL" id="JATAAI010000033">
    <property type="protein sequence ID" value="KAK1735637.1"/>
    <property type="molecule type" value="Genomic_DNA"/>
</dbReference>